<keyword evidence="3" id="KW-1185">Reference proteome</keyword>
<protein>
    <submittedName>
        <fullName evidence="2">Uncharacterized protein</fullName>
    </submittedName>
</protein>
<comment type="caution">
    <text evidence="2">The sequence shown here is derived from an EMBL/GenBank/DDBJ whole genome shotgun (WGS) entry which is preliminary data.</text>
</comment>
<reference evidence="2 3" key="1">
    <citation type="journal article" date="2019" name="Int. J. Syst. Evol. Microbiol.">
        <title>The Global Catalogue of Microorganisms (GCM) 10K type strain sequencing project: providing services to taxonomists for standard genome sequencing and annotation.</title>
        <authorList>
            <consortium name="The Broad Institute Genomics Platform"/>
            <consortium name="The Broad Institute Genome Sequencing Center for Infectious Disease"/>
            <person name="Wu L."/>
            <person name="Ma J."/>
        </authorList>
    </citation>
    <scope>NUCLEOTIDE SEQUENCE [LARGE SCALE GENOMIC DNA]</scope>
    <source>
        <strain evidence="2 3">IBRC-M 10256</strain>
    </source>
</reference>
<proteinExistence type="predicted"/>
<gene>
    <name evidence="2" type="ORF">ACFOUR_08280</name>
</gene>
<evidence type="ECO:0000256" key="1">
    <source>
        <dbReference type="SAM" id="Phobius"/>
    </source>
</evidence>
<sequence>MDESASGDGTDGDTNPSIDAVRRATTAGVLDAVGTVWLLVLSLVFLAAGSRGLLVASTAPGYALSIGIVAGSVALALYAFDVVP</sequence>
<dbReference type="RefSeq" id="WP_256531291.1">
    <property type="nucleotide sequence ID" value="NZ_CP101824.1"/>
</dbReference>
<organism evidence="2 3">
    <name type="scientific">Halovivax cerinus</name>
    <dbReference type="NCBI Taxonomy" id="1487865"/>
    <lineage>
        <taxon>Archaea</taxon>
        <taxon>Methanobacteriati</taxon>
        <taxon>Methanobacteriota</taxon>
        <taxon>Stenosarchaea group</taxon>
        <taxon>Halobacteria</taxon>
        <taxon>Halobacteriales</taxon>
        <taxon>Natrialbaceae</taxon>
        <taxon>Halovivax</taxon>
    </lineage>
</organism>
<evidence type="ECO:0000313" key="2">
    <source>
        <dbReference type="EMBL" id="MFC3958362.1"/>
    </source>
</evidence>
<keyword evidence="1" id="KW-0812">Transmembrane</keyword>
<feature type="transmembrane region" description="Helical" evidence="1">
    <location>
        <begin position="61"/>
        <end position="80"/>
    </location>
</feature>
<keyword evidence="1" id="KW-0472">Membrane</keyword>
<name>A0ABD5NND2_9EURY</name>
<accession>A0ABD5NND2</accession>
<evidence type="ECO:0000313" key="3">
    <source>
        <dbReference type="Proteomes" id="UP001595846"/>
    </source>
</evidence>
<keyword evidence="1" id="KW-1133">Transmembrane helix</keyword>
<feature type="transmembrane region" description="Helical" evidence="1">
    <location>
        <begin position="36"/>
        <end position="54"/>
    </location>
</feature>
<dbReference type="AlphaFoldDB" id="A0ABD5NND2"/>
<dbReference type="EMBL" id="JBHSAQ010000003">
    <property type="protein sequence ID" value="MFC3958362.1"/>
    <property type="molecule type" value="Genomic_DNA"/>
</dbReference>
<dbReference type="Proteomes" id="UP001595846">
    <property type="component" value="Unassembled WGS sequence"/>
</dbReference>
<dbReference type="GeneID" id="73904017"/>